<keyword evidence="2" id="KW-0812">Transmembrane</keyword>
<accession>A0A9W9A0G8</accession>
<feature type="compositionally biased region" description="Polar residues" evidence="1">
    <location>
        <begin position="206"/>
        <end position="219"/>
    </location>
</feature>
<comment type="caution">
    <text evidence="3">The sequence shown here is derived from an EMBL/GenBank/DDBJ whole genome shotgun (WGS) entry which is preliminary data.</text>
</comment>
<keyword evidence="2" id="KW-1133">Transmembrane helix</keyword>
<dbReference type="OrthoDB" id="2744793at2759"/>
<evidence type="ECO:0000256" key="1">
    <source>
        <dbReference type="SAM" id="MobiDB-lite"/>
    </source>
</evidence>
<feature type="transmembrane region" description="Helical" evidence="2">
    <location>
        <begin position="104"/>
        <end position="129"/>
    </location>
</feature>
<feature type="transmembrane region" description="Helical" evidence="2">
    <location>
        <begin position="62"/>
        <end position="83"/>
    </location>
</feature>
<dbReference type="Proteomes" id="UP001150266">
    <property type="component" value="Unassembled WGS sequence"/>
</dbReference>
<gene>
    <name evidence="3" type="ORF">J3R30DRAFT_3407807</name>
</gene>
<evidence type="ECO:0000313" key="3">
    <source>
        <dbReference type="EMBL" id="KAJ4471435.1"/>
    </source>
</evidence>
<protein>
    <submittedName>
        <fullName evidence="3">Uncharacterized protein</fullName>
    </submittedName>
</protein>
<reference evidence="3" key="1">
    <citation type="submission" date="2022-08" db="EMBL/GenBank/DDBJ databases">
        <title>A Global Phylogenomic Analysis of the Shiitake Genus Lentinula.</title>
        <authorList>
            <consortium name="DOE Joint Genome Institute"/>
            <person name="Sierra-Patev S."/>
            <person name="Min B."/>
            <person name="Naranjo-Ortiz M."/>
            <person name="Looney B."/>
            <person name="Konkel Z."/>
            <person name="Slot J.C."/>
            <person name="Sakamoto Y."/>
            <person name="Steenwyk J.L."/>
            <person name="Rokas A."/>
            <person name="Carro J."/>
            <person name="Camarero S."/>
            <person name="Ferreira P."/>
            <person name="Molpeceres G."/>
            <person name="Ruiz-Duenas F.J."/>
            <person name="Serrano A."/>
            <person name="Henrissat B."/>
            <person name="Drula E."/>
            <person name="Hughes K.W."/>
            <person name="Mata J.L."/>
            <person name="Ishikawa N.K."/>
            <person name="Vargas-Isla R."/>
            <person name="Ushijima S."/>
            <person name="Smith C.A."/>
            <person name="Ahrendt S."/>
            <person name="Andreopoulos W."/>
            <person name="He G."/>
            <person name="Labutti K."/>
            <person name="Lipzen A."/>
            <person name="Ng V."/>
            <person name="Riley R."/>
            <person name="Sandor L."/>
            <person name="Barry K."/>
            <person name="Martinez A.T."/>
            <person name="Xiao Y."/>
            <person name="Gibbons J.G."/>
            <person name="Terashima K."/>
            <person name="Grigoriev I.V."/>
            <person name="Hibbett D.S."/>
        </authorList>
    </citation>
    <scope>NUCLEOTIDE SEQUENCE</scope>
    <source>
        <strain evidence="3">JLM2183</strain>
    </source>
</reference>
<dbReference type="EMBL" id="JAOTPV010000022">
    <property type="protein sequence ID" value="KAJ4471435.1"/>
    <property type="molecule type" value="Genomic_DNA"/>
</dbReference>
<organism evidence="3 4">
    <name type="scientific">Lentinula aciculospora</name>
    <dbReference type="NCBI Taxonomy" id="153920"/>
    <lineage>
        <taxon>Eukaryota</taxon>
        <taxon>Fungi</taxon>
        <taxon>Dikarya</taxon>
        <taxon>Basidiomycota</taxon>
        <taxon>Agaricomycotina</taxon>
        <taxon>Agaricomycetes</taxon>
        <taxon>Agaricomycetidae</taxon>
        <taxon>Agaricales</taxon>
        <taxon>Marasmiineae</taxon>
        <taxon>Omphalotaceae</taxon>
        <taxon>Lentinula</taxon>
    </lineage>
</organism>
<proteinExistence type="predicted"/>
<evidence type="ECO:0000313" key="4">
    <source>
        <dbReference type="Proteomes" id="UP001150266"/>
    </source>
</evidence>
<sequence>MAGDGIVVWRAWAVWNERRTVMIVPGFFLFATLAIFLTSSSMRTIAYVNPSIIESDSVSGSLVIAGYTASIATNLSSTVLIGIKAYQHRKFLKAAGIGSSRAARVLMLLTESGVLYIVFQIINVCLAFLDDESLTNSPFNIATHVWGVLMNFIAATYPTLIILIVHNNRSITHSTDSSSGYGSRKLTPMFGQTHISFAKSPVGDESTVQGADSVNSRLDWSTGGGEGEQKSSE</sequence>
<feature type="transmembrane region" description="Helical" evidence="2">
    <location>
        <begin position="21"/>
        <end position="42"/>
    </location>
</feature>
<keyword evidence="2" id="KW-0472">Membrane</keyword>
<feature type="transmembrane region" description="Helical" evidence="2">
    <location>
        <begin position="141"/>
        <end position="165"/>
    </location>
</feature>
<dbReference type="AlphaFoldDB" id="A0A9W9A0G8"/>
<evidence type="ECO:0000256" key="2">
    <source>
        <dbReference type="SAM" id="Phobius"/>
    </source>
</evidence>
<feature type="region of interest" description="Disordered" evidence="1">
    <location>
        <begin position="202"/>
        <end position="233"/>
    </location>
</feature>
<name>A0A9W9A0G8_9AGAR</name>
<keyword evidence="4" id="KW-1185">Reference proteome</keyword>